<dbReference type="GO" id="GO:0016747">
    <property type="term" value="F:acyltransferase activity, transferring groups other than amino-acyl groups"/>
    <property type="evidence" value="ECO:0007669"/>
    <property type="project" value="InterPro"/>
</dbReference>
<organism evidence="4">
    <name type="scientific">Ignisphaera aggregans</name>
    <dbReference type="NCBI Taxonomy" id="334771"/>
    <lineage>
        <taxon>Archaea</taxon>
        <taxon>Thermoproteota</taxon>
        <taxon>Thermoprotei</taxon>
        <taxon>Desulfurococcales</taxon>
        <taxon>Desulfurococcaceae</taxon>
        <taxon>Ignisphaera</taxon>
    </lineage>
</organism>
<dbReference type="Gene3D" id="3.40.630.30">
    <property type="match status" value="1"/>
</dbReference>
<accession>A0A7J3I794</accession>
<proteinExistence type="predicted"/>
<dbReference type="CDD" id="cd04301">
    <property type="entry name" value="NAT_SF"/>
    <property type="match status" value="1"/>
</dbReference>
<evidence type="ECO:0000256" key="2">
    <source>
        <dbReference type="ARBA" id="ARBA00023315"/>
    </source>
</evidence>
<dbReference type="Pfam" id="PF00583">
    <property type="entry name" value="Acetyltransf_1"/>
    <property type="match status" value="1"/>
</dbReference>
<dbReference type="PROSITE" id="PS51186">
    <property type="entry name" value="GNAT"/>
    <property type="match status" value="1"/>
</dbReference>
<comment type="caution">
    <text evidence="4">The sequence shown here is derived from an EMBL/GenBank/DDBJ whole genome shotgun (WGS) entry which is preliminary data.</text>
</comment>
<dbReference type="EMBL" id="DTAI01000081">
    <property type="protein sequence ID" value="HGN36471.1"/>
    <property type="molecule type" value="Genomic_DNA"/>
</dbReference>
<evidence type="ECO:0000313" key="4">
    <source>
        <dbReference type="EMBL" id="HGN36471.1"/>
    </source>
</evidence>
<evidence type="ECO:0000313" key="5">
    <source>
        <dbReference type="EMBL" id="HGQ18529.1"/>
    </source>
</evidence>
<reference evidence="4" key="1">
    <citation type="journal article" date="2020" name="mSystems">
        <title>Genome- and Community-Level Interaction Insights into Carbon Utilization and Element Cycling Functions of Hydrothermarchaeota in Hydrothermal Sediment.</title>
        <authorList>
            <person name="Zhou Z."/>
            <person name="Liu Y."/>
            <person name="Xu W."/>
            <person name="Pan J."/>
            <person name="Luo Z.H."/>
            <person name="Li M."/>
        </authorList>
    </citation>
    <scope>NUCLEOTIDE SEQUENCE [LARGE SCALE GENOMIC DNA]</scope>
    <source>
        <strain evidence="4">SpSt-618</strain>
        <strain evidence="5">SpSt-657</strain>
    </source>
</reference>
<dbReference type="InterPro" id="IPR016181">
    <property type="entry name" value="Acyl_CoA_acyltransferase"/>
</dbReference>
<protein>
    <submittedName>
        <fullName evidence="4">GNAT family N-acetyltransferase</fullName>
    </submittedName>
</protein>
<gene>
    <name evidence="4" type="ORF">ENT87_02840</name>
    <name evidence="5" type="ORF">ENU30_06105</name>
</gene>
<evidence type="ECO:0000256" key="1">
    <source>
        <dbReference type="ARBA" id="ARBA00022679"/>
    </source>
</evidence>
<keyword evidence="1 4" id="KW-0808">Transferase</keyword>
<dbReference type="InterPro" id="IPR000182">
    <property type="entry name" value="GNAT_dom"/>
</dbReference>
<dbReference type="PANTHER" id="PTHR42919:SF8">
    <property type="entry name" value="N-ALPHA-ACETYLTRANSFERASE 50"/>
    <property type="match status" value="1"/>
</dbReference>
<dbReference type="AlphaFoldDB" id="A0A7J3I794"/>
<sequence length="328" mass="37344">MYREVVVECMDGSESEDDSSNHSLDISIRRARISDVDGIVSVYSSSIDYLDVESRDWIESIVRRRSRRARIYVAIGDGSVLGFIVVYKKRSRAYIDAFAVDPRYRGRGIGQHLLNYVEKVLATEGVERVYLTVKNHNSRALGIYIRNGYRISNIVLILEASSGDIDSSMDRLDSVAVKIDSIKRSVFPKVRLLDTAIWSNYTWDVDDAIYRASTEEAIAITVYRGRRLVGVARISINQNRIVVERLALSFYKPTESLKMAINAIKMRLVQQSDKIIAIPVDSTKSSLLRTLISMGFKVVDSEYVLYKDLLENIDNEIQQEQEMVAVHR</sequence>
<feature type="domain" description="N-acetyltransferase" evidence="3">
    <location>
        <begin position="26"/>
        <end position="172"/>
    </location>
</feature>
<dbReference type="EMBL" id="DTBZ01000114">
    <property type="protein sequence ID" value="HGQ18529.1"/>
    <property type="molecule type" value="Genomic_DNA"/>
</dbReference>
<dbReference type="PANTHER" id="PTHR42919">
    <property type="entry name" value="N-ALPHA-ACETYLTRANSFERASE"/>
    <property type="match status" value="1"/>
</dbReference>
<dbReference type="SUPFAM" id="SSF55729">
    <property type="entry name" value="Acyl-CoA N-acyltransferases (Nat)"/>
    <property type="match status" value="1"/>
</dbReference>
<name>A0A7J3I794_9CREN</name>
<evidence type="ECO:0000259" key="3">
    <source>
        <dbReference type="PROSITE" id="PS51186"/>
    </source>
</evidence>
<keyword evidence="2" id="KW-0012">Acyltransferase</keyword>
<dbReference type="InterPro" id="IPR051556">
    <property type="entry name" value="N-term/lysine_N-AcTrnsfr"/>
</dbReference>